<dbReference type="Pfam" id="PF00071">
    <property type="entry name" value="Ras"/>
    <property type="match status" value="1"/>
</dbReference>
<evidence type="ECO:0000313" key="4">
    <source>
        <dbReference type="EMBL" id="EDR27427.1"/>
    </source>
</evidence>
<dbReference type="PROSITE" id="PS51419">
    <property type="entry name" value="RAB"/>
    <property type="match status" value="1"/>
</dbReference>
<evidence type="ECO:0000313" key="5">
    <source>
        <dbReference type="Proteomes" id="UP000008076"/>
    </source>
</evidence>
<dbReference type="EMBL" id="DS548800">
    <property type="protein sequence ID" value="EDR27427.1"/>
    <property type="molecule type" value="Genomic_DNA"/>
</dbReference>
<accession>B0ED10</accession>
<dbReference type="OMA" id="VKMIFIG"/>
<dbReference type="SUPFAM" id="SSF52540">
    <property type="entry name" value="P-loop containing nucleoside triphosphate hydrolases"/>
    <property type="match status" value="1"/>
</dbReference>
<dbReference type="GeneID" id="5881168"/>
<reference evidence="5" key="1">
    <citation type="submission" date="2007-12" db="EMBL/GenBank/DDBJ databases">
        <title>Annotation of Entamoeba dispar SAW760.</title>
        <authorList>
            <person name="Lorenzi H."/>
            <person name="Inman J."/>
            <person name="Schobel S."/>
            <person name="Amedeo P."/>
            <person name="Caler E."/>
        </authorList>
    </citation>
    <scope>NUCLEOTIDE SEQUENCE [LARGE SCALE GENOMIC DNA]</scope>
    <source>
        <strain evidence="5">ATCC PRA-260 / SAW760</strain>
    </source>
</reference>
<dbReference type="InterPro" id="IPR050227">
    <property type="entry name" value="Rab"/>
</dbReference>
<dbReference type="OrthoDB" id="25518at2759"/>
<evidence type="ECO:0000256" key="3">
    <source>
        <dbReference type="ARBA" id="ARBA00023288"/>
    </source>
</evidence>
<keyword evidence="3" id="KW-0449">Lipoprotein</keyword>
<dbReference type="InterPro" id="IPR001806">
    <property type="entry name" value="Small_GTPase"/>
</dbReference>
<sequence>MNNYPMDSEFDDYDESLVEVKIIFIGIDKNPSQKLVDLYVQSIVTAPTTSAADGDDIKPCITDVKGVQTKLTLTCSDGKDKYRSLTTTYFKNASKVFLTYSLTNGDSVRTLQSWLKEIQRYCDPDVDVGVLGFGIQSEENKEIFNSGKSFADENRLDHYLVNLNDKDNAIQFLKTMIEKHVPIEQKIEQTPFPEKKSGCCVIL</sequence>
<dbReference type="GO" id="GO:0005525">
    <property type="term" value="F:GTP binding"/>
    <property type="evidence" value="ECO:0007669"/>
    <property type="project" value="UniProtKB-KW"/>
</dbReference>
<dbReference type="GO" id="GO:0003924">
    <property type="term" value="F:GTPase activity"/>
    <property type="evidence" value="ECO:0007669"/>
    <property type="project" value="InterPro"/>
</dbReference>
<keyword evidence="1" id="KW-0547">Nucleotide-binding</keyword>
<dbReference type="PANTHER" id="PTHR47977">
    <property type="entry name" value="RAS-RELATED PROTEIN RAB"/>
    <property type="match status" value="1"/>
</dbReference>
<dbReference type="Gene3D" id="3.40.50.300">
    <property type="entry name" value="P-loop containing nucleotide triphosphate hydrolases"/>
    <property type="match status" value="1"/>
</dbReference>
<protein>
    <recommendedName>
        <fullName evidence="6">Ras family protein</fullName>
    </recommendedName>
</protein>
<gene>
    <name evidence="4" type="ORF">EDI_092180</name>
</gene>
<dbReference type="SMART" id="SM00175">
    <property type="entry name" value="RAB"/>
    <property type="match status" value="1"/>
</dbReference>
<proteinExistence type="predicted"/>
<evidence type="ECO:0000256" key="1">
    <source>
        <dbReference type="ARBA" id="ARBA00022741"/>
    </source>
</evidence>
<dbReference type="VEuPathDB" id="AmoebaDB:EDI_092180"/>
<keyword evidence="5" id="KW-1185">Reference proteome</keyword>
<organism evidence="5">
    <name type="scientific">Entamoeba dispar (strain ATCC PRA-260 / SAW760)</name>
    <dbReference type="NCBI Taxonomy" id="370354"/>
    <lineage>
        <taxon>Eukaryota</taxon>
        <taxon>Amoebozoa</taxon>
        <taxon>Evosea</taxon>
        <taxon>Archamoebae</taxon>
        <taxon>Mastigamoebida</taxon>
        <taxon>Entamoebidae</taxon>
        <taxon>Entamoeba</taxon>
    </lineage>
</organism>
<dbReference type="AlphaFoldDB" id="B0ED10"/>
<name>B0ED10_ENTDS</name>
<dbReference type="KEGG" id="edi:EDI_092180"/>
<evidence type="ECO:0008006" key="6">
    <source>
        <dbReference type="Google" id="ProtNLM"/>
    </source>
</evidence>
<dbReference type="Proteomes" id="UP000008076">
    <property type="component" value="Unassembled WGS sequence"/>
</dbReference>
<dbReference type="RefSeq" id="XP_001736183.1">
    <property type="nucleotide sequence ID" value="XM_001736131.1"/>
</dbReference>
<dbReference type="InterPro" id="IPR027417">
    <property type="entry name" value="P-loop_NTPase"/>
</dbReference>
<keyword evidence="2" id="KW-0342">GTP-binding</keyword>
<evidence type="ECO:0000256" key="2">
    <source>
        <dbReference type="ARBA" id="ARBA00023134"/>
    </source>
</evidence>
<dbReference type="eggNOG" id="KOG0095">
    <property type="taxonomic scope" value="Eukaryota"/>
</dbReference>